<dbReference type="Gene3D" id="3.30.70.660">
    <property type="entry name" value="Pseudouridine synthase I, catalytic domain, C-terminal subdomain"/>
    <property type="match status" value="1"/>
</dbReference>
<dbReference type="WBParaSite" id="EVEC_0000699601-mRNA-1">
    <property type="protein sequence ID" value="EVEC_0000699601-mRNA-1"/>
    <property type="gene ID" value="EVEC_0000699601"/>
</dbReference>
<dbReference type="InterPro" id="IPR041708">
    <property type="entry name" value="PUS1/PUS2-like"/>
</dbReference>
<organism evidence="9">
    <name type="scientific">Enterobius vermicularis</name>
    <name type="common">Human pinworm</name>
    <dbReference type="NCBI Taxonomy" id="51028"/>
    <lineage>
        <taxon>Eukaryota</taxon>
        <taxon>Metazoa</taxon>
        <taxon>Ecdysozoa</taxon>
        <taxon>Nematoda</taxon>
        <taxon>Chromadorea</taxon>
        <taxon>Rhabditida</taxon>
        <taxon>Spirurina</taxon>
        <taxon>Oxyuridomorpha</taxon>
        <taxon>Oxyuroidea</taxon>
        <taxon>Oxyuridae</taxon>
        <taxon>Enterobius</taxon>
    </lineage>
</organism>
<dbReference type="GO" id="GO:1990481">
    <property type="term" value="P:mRNA pseudouridine synthesis"/>
    <property type="evidence" value="ECO:0007669"/>
    <property type="project" value="TreeGrafter"/>
</dbReference>
<sequence>MKYQKDARTVEGCLLDAMYKLAIINEEQRKQPYLFYFQRAARTDRAVSAVRQVCSMRLNFDEKLPVEGPSALNTLLPSDIRVMGIRRATRTFHAQKSCDSRTYSYTLPTYAFAKFDKLTTNSYRIEEQTLAEINELLEIFKGTHNFYNYTSRREADDKSCFRYIMGFKCDKIRLHKDEFSGQETEFLTILITGQSFMLHQIRKMIGMVISITRGFLYKSDVQRSFDAVRMDIPRAPGLGLLLEKLHYANYDRKFKNTHETLDDWGEEIEAKVTKMREEIILQEIFREESRTQS</sequence>
<reference evidence="7 8" key="2">
    <citation type="submission" date="2018-10" db="EMBL/GenBank/DDBJ databases">
        <authorList>
            <consortium name="Pathogen Informatics"/>
        </authorList>
    </citation>
    <scope>NUCLEOTIDE SEQUENCE [LARGE SCALE GENOMIC DNA]</scope>
</reference>
<dbReference type="EMBL" id="UXUI01008541">
    <property type="protein sequence ID" value="VDD91766.1"/>
    <property type="molecule type" value="Genomic_DNA"/>
</dbReference>
<dbReference type="InterPro" id="IPR020103">
    <property type="entry name" value="PsdUridine_synth_cat_dom_sf"/>
</dbReference>
<dbReference type="CDD" id="cd02568">
    <property type="entry name" value="PseudoU_synth_PUS1_PUS2"/>
    <property type="match status" value="1"/>
</dbReference>
<accession>A0A0N4V990</accession>
<evidence type="ECO:0000259" key="6">
    <source>
        <dbReference type="Pfam" id="PF01416"/>
    </source>
</evidence>
<keyword evidence="3" id="KW-0413">Isomerase</keyword>
<evidence type="ECO:0000256" key="3">
    <source>
        <dbReference type="ARBA" id="ARBA00023235"/>
    </source>
</evidence>
<dbReference type="InterPro" id="IPR001406">
    <property type="entry name" value="PsdUridine_synth_TruA"/>
</dbReference>
<dbReference type="STRING" id="51028.A0A0N4V990"/>
<proteinExistence type="inferred from homology"/>
<feature type="domain" description="Pseudouridine synthase I TruA alpha/beta" evidence="6">
    <location>
        <begin position="139"/>
        <end position="247"/>
    </location>
</feature>
<evidence type="ECO:0000313" key="7">
    <source>
        <dbReference type="EMBL" id="VDD91766.1"/>
    </source>
</evidence>
<dbReference type="SUPFAM" id="SSF55120">
    <property type="entry name" value="Pseudouridine synthase"/>
    <property type="match status" value="1"/>
</dbReference>
<feature type="active site" description="Nucleophile" evidence="4">
    <location>
        <position position="44"/>
    </location>
</feature>
<dbReference type="PIRSF" id="PIRSF001430">
    <property type="entry name" value="tRNA_psdUrid_synth"/>
    <property type="match status" value="1"/>
</dbReference>
<dbReference type="GO" id="GO:0005634">
    <property type="term" value="C:nucleus"/>
    <property type="evidence" value="ECO:0007669"/>
    <property type="project" value="TreeGrafter"/>
</dbReference>
<dbReference type="GO" id="GO:0009982">
    <property type="term" value="F:pseudouridine synthase activity"/>
    <property type="evidence" value="ECO:0007669"/>
    <property type="project" value="InterPro"/>
</dbReference>
<protein>
    <submittedName>
        <fullName evidence="9">tRNA pseudouridine synthase</fullName>
    </submittedName>
</protein>
<dbReference type="GO" id="GO:0031119">
    <property type="term" value="P:tRNA pseudouridine synthesis"/>
    <property type="evidence" value="ECO:0007669"/>
    <property type="project" value="InterPro"/>
</dbReference>
<evidence type="ECO:0000256" key="4">
    <source>
        <dbReference type="PIRSR" id="PIRSR001430-1"/>
    </source>
</evidence>
<dbReference type="PANTHER" id="PTHR11142:SF4">
    <property type="entry name" value="PSEUDOURIDYLATE SYNTHASE 1 HOMOLOG"/>
    <property type="match status" value="1"/>
</dbReference>
<dbReference type="InterPro" id="IPR020097">
    <property type="entry name" value="PsdUridine_synth_TruA_a/b_dom"/>
</dbReference>
<feature type="binding site" evidence="5">
    <location>
        <position position="103"/>
    </location>
    <ligand>
        <name>substrate</name>
    </ligand>
</feature>
<evidence type="ECO:0000313" key="8">
    <source>
        <dbReference type="Proteomes" id="UP000274131"/>
    </source>
</evidence>
<evidence type="ECO:0000256" key="2">
    <source>
        <dbReference type="ARBA" id="ARBA00022694"/>
    </source>
</evidence>
<reference evidence="9" key="1">
    <citation type="submission" date="2017-02" db="UniProtKB">
        <authorList>
            <consortium name="WormBaseParasite"/>
        </authorList>
    </citation>
    <scope>IDENTIFICATION</scope>
</reference>
<name>A0A0N4V990_ENTVE</name>
<dbReference type="PANTHER" id="PTHR11142">
    <property type="entry name" value="PSEUDOURIDYLATE SYNTHASE"/>
    <property type="match status" value="1"/>
</dbReference>
<dbReference type="Gene3D" id="3.30.70.580">
    <property type="entry name" value="Pseudouridine synthase I, catalytic domain, N-terminal subdomain"/>
    <property type="match status" value="1"/>
</dbReference>
<comment type="similarity">
    <text evidence="1">Belongs to the tRNA pseudouridine synthase TruA family.</text>
</comment>
<keyword evidence="8" id="KW-1185">Reference proteome</keyword>
<dbReference type="GO" id="GO:0003723">
    <property type="term" value="F:RNA binding"/>
    <property type="evidence" value="ECO:0007669"/>
    <property type="project" value="InterPro"/>
</dbReference>
<dbReference type="AlphaFoldDB" id="A0A0N4V990"/>
<evidence type="ECO:0000256" key="1">
    <source>
        <dbReference type="ARBA" id="ARBA00009375"/>
    </source>
</evidence>
<dbReference type="Pfam" id="PF01416">
    <property type="entry name" value="PseudoU_synth_1"/>
    <property type="match status" value="1"/>
</dbReference>
<keyword evidence="2" id="KW-0819">tRNA processing</keyword>
<dbReference type="OrthoDB" id="10256309at2759"/>
<gene>
    <name evidence="7" type="ORF">EVEC_LOCUS6517</name>
</gene>
<dbReference type="InterPro" id="IPR020095">
    <property type="entry name" value="PsdUridine_synth_TruA_C"/>
</dbReference>
<dbReference type="InterPro" id="IPR020094">
    <property type="entry name" value="TruA/RsuA/RluB/E/F_N"/>
</dbReference>
<evidence type="ECO:0000256" key="5">
    <source>
        <dbReference type="PIRSR" id="PIRSR001430-2"/>
    </source>
</evidence>
<evidence type="ECO:0000313" key="9">
    <source>
        <dbReference type="WBParaSite" id="EVEC_0000699601-mRNA-1"/>
    </source>
</evidence>
<dbReference type="Proteomes" id="UP000274131">
    <property type="component" value="Unassembled WGS sequence"/>
</dbReference>
<dbReference type="FunFam" id="3.30.70.660:FF:000002">
    <property type="entry name" value="tRNA pseudouridine synthase"/>
    <property type="match status" value="1"/>
</dbReference>